<dbReference type="Pfam" id="PF13505">
    <property type="entry name" value="OMP_b-brl"/>
    <property type="match status" value="1"/>
</dbReference>
<proteinExistence type="inferred from homology"/>
<comment type="caution">
    <text evidence="7">The sequence shown here is derived from an EMBL/GenBank/DDBJ whole genome shotgun (WGS) entry which is preliminary data.</text>
</comment>
<comment type="subcellular location">
    <subcellularLocation>
        <location evidence="1">Membrane</location>
    </subcellularLocation>
</comment>
<dbReference type="SUPFAM" id="SSF56925">
    <property type="entry name" value="OMPA-like"/>
    <property type="match status" value="1"/>
</dbReference>
<protein>
    <submittedName>
        <fullName evidence="7">Outer membrane protein</fullName>
    </submittedName>
</protein>
<keyword evidence="3" id="KW-0472">Membrane</keyword>
<dbReference type="EMBL" id="JBHMEC010000012">
    <property type="protein sequence ID" value="MFB9149709.1"/>
    <property type="molecule type" value="Genomic_DNA"/>
</dbReference>
<evidence type="ECO:0000256" key="4">
    <source>
        <dbReference type="ARBA" id="ARBA00038306"/>
    </source>
</evidence>
<evidence type="ECO:0000256" key="5">
    <source>
        <dbReference type="SAM" id="SignalP"/>
    </source>
</evidence>
<reference evidence="7 8" key="1">
    <citation type="submission" date="2024-09" db="EMBL/GenBank/DDBJ databases">
        <authorList>
            <person name="Sun Q."/>
            <person name="Mori K."/>
        </authorList>
    </citation>
    <scope>NUCLEOTIDE SEQUENCE [LARGE SCALE GENOMIC DNA]</scope>
    <source>
        <strain evidence="7 8">CECT 9424</strain>
    </source>
</reference>
<dbReference type="InterPro" id="IPR011250">
    <property type="entry name" value="OMP/PagP_B-barrel"/>
</dbReference>
<evidence type="ECO:0000313" key="7">
    <source>
        <dbReference type="EMBL" id="MFB9149709.1"/>
    </source>
</evidence>
<evidence type="ECO:0000256" key="2">
    <source>
        <dbReference type="ARBA" id="ARBA00022729"/>
    </source>
</evidence>
<feature type="signal peptide" evidence="5">
    <location>
        <begin position="1"/>
        <end position="20"/>
    </location>
</feature>
<name>A0ABV5I089_9RHOB</name>
<comment type="similarity">
    <text evidence="4">Belongs to the Omp25/RopB family.</text>
</comment>
<evidence type="ECO:0000313" key="8">
    <source>
        <dbReference type="Proteomes" id="UP001589670"/>
    </source>
</evidence>
<evidence type="ECO:0000259" key="6">
    <source>
        <dbReference type="Pfam" id="PF13505"/>
    </source>
</evidence>
<accession>A0ABV5I089</accession>
<organism evidence="7 8">
    <name type="scientific">Roseovarius ramblicola</name>
    <dbReference type="NCBI Taxonomy" id="2022336"/>
    <lineage>
        <taxon>Bacteria</taxon>
        <taxon>Pseudomonadati</taxon>
        <taxon>Pseudomonadota</taxon>
        <taxon>Alphaproteobacteria</taxon>
        <taxon>Rhodobacterales</taxon>
        <taxon>Roseobacteraceae</taxon>
        <taxon>Roseovarius</taxon>
    </lineage>
</organism>
<evidence type="ECO:0000256" key="3">
    <source>
        <dbReference type="ARBA" id="ARBA00023136"/>
    </source>
</evidence>
<keyword evidence="2 5" id="KW-0732">Signal</keyword>
<gene>
    <name evidence="7" type="ORF">ACFFU4_08115</name>
</gene>
<dbReference type="Gene3D" id="2.40.160.20">
    <property type="match status" value="1"/>
</dbReference>
<keyword evidence="8" id="KW-1185">Reference proteome</keyword>
<dbReference type="PANTHER" id="PTHR34001:SF3">
    <property type="entry name" value="BLL7405 PROTEIN"/>
    <property type="match status" value="1"/>
</dbReference>
<dbReference type="Proteomes" id="UP001589670">
    <property type="component" value="Unassembled WGS sequence"/>
</dbReference>
<dbReference type="InterPro" id="IPR051692">
    <property type="entry name" value="OMP-like"/>
</dbReference>
<dbReference type="PANTHER" id="PTHR34001">
    <property type="entry name" value="BLL7405 PROTEIN"/>
    <property type="match status" value="1"/>
</dbReference>
<feature type="chain" id="PRO_5046830051" evidence="5">
    <location>
        <begin position="21"/>
        <end position="243"/>
    </location>
</feature>
<evidence type="ECO:0000256" key="1">
    <source>
        <dbReference type="ARBA" id="ARBA00004370"/>
    </source>
</evidence>
<feature type="domain" description="Outer membrane protein beta-barrel" evidence="6">
    <location>
        <begin position="20"/>
        <end position="243"/>
    </location>
</feature>
<dbReference type="InterPro" id="IPR027385">
    <property type="entry name" value="Beta-barrel_OMP"/>
</dbReference>
<sequence length="243" mass="25769">MIRKCLIAASVAALGTSALAGSPEVVAPEPVVAAPVAFSWQGAYAGVQAGYLDSDMELTGVNLNNQNTMSSSDIDASGFVGGVYGGYNWHRPGNLVYGLEAEFNFSDADESGNGVPGPSFGFLRGGVSSEIDSTGALRARIGFAADRTLFYVAGGLAYADINVDGRSQGGGSPFGYSEGRWGWTVGGGIEYAFGQNWVGRIDYRYSDFGDDSFNFTSVQQQTPHRFEVETETHEIKAGLAYRF</sequence>
<dbReference type="RefSeq" id="WP_377068895.1">
    <property type="nucleotide sequence ID" value="NZ_JBHMEC010000012.1"/>
</dbReference>